<protein>
    <recommendedName>
        <fullName evidence="3">DDRGK domain-containing protein 1</fullName>
    </recommendedName>
</protein>
<keyword evidence="5" id="KW-0833">Ubl conjugation pathway</keyword>
<dbReference type="Pfam" id="PF09756">
    <property type="entry name" value="DDRGK"/>
    <property type="match status" value="1"/>
</dbReference>
<keyword evidence="7" id="KW-1133">Transmembrane helix</keyword>
<gene>
    <name evidence="10" type="ORF">BpHYR1_022527</name>
</gene>
<proteinExistence type="inferred from homology"/>
<evidence type="ECO:0000256" key="8">
    <source>
        <dbReference type="ARBA" id="ARBA00023136"/>
    </source>
</evidence>
<feature type="region of interest" description="Disordered" evidence="9">
    <location>
        <begin position="27"/>
        <end position="172"/>
    </location>
</feature>
<evidence type="ECO:0000256" key="7">
    <source>
        <dbReference type="ARBA" id="ARBA00022989"/>
    </source>
</evidence>
<feature type="compositionally biased region" description="Basic residues" evidence="9">
    <location>
        <begin position="53"/>
        <end position="65"/>
    </location>
</feature>
<dbReference type="PANTHER" id="PTHR48176:SF1">
    <property type="entry name" value="DDRGK DOMAIN-CONTAINING PROTEIN 1"/>
    <property type="match status" value="1"/>
</dbReference>
<evidence type="ECO:0000313" key="10">
    <source>
        <dbReference type="EMBL" id="RNA40070.1"/>
    </source>
</evidence>
<name>A0A3M7SWW4_BRAPC</name>
<dbReference type="FunFam" id="1.10.10.10:FF:000143">
    <property type="entry name" value="DDRGK domain-containing protein 1"/>
    <property type="match status" value="1"/>
</dbReference>
<keyword evidence="6" id="KW-0256">Endoplasmic reticulum</keyword>
<keyword evidence="11" id="KW-1185">Reference proteome</keyword>
<dbReference type="PANTHER" id="PTHR48176">
    <property type="entry name" value="DDRGK DOMAIN-CONTAINING PROTEIN 1"/>
    <property type="match status" value="1"/>
</dbReference>
<dbReference type="SUPFAM" id="SSF46785">
    <property type="entry name" value="Winged helix' DNA-binding domain"/>
    <property type="match status" value="1"/>
</dbReference>
<dbReference type="EMBL" id="REGN01000680">
    <property type="protein sequence ID" value="RNA40070.1"/>
    <property type="molecule type" value="Genomic_DNA"/>
</dbReference>
<dbReference type="GO" id="GO:0005789">
    <property type="term" value="C:endoplasmic reticulum membrane"/>
    <property type="evidence" value="ECO:0007669"/>
    <property type="project" value="UniProtKB-SubCell"/>
</dbReference>
<sequence>MDSLILILVALAVVIVTCLIFLNRSKQPKPAPARNQLVPQGDNAAANLPRNLQRNRMRNRNRLQNRAREDENEEQLDDLDDRIDNYLNNRDEDEDGDQMAEREDLRKKIGTKKLAKLEEKAARRERNEQMLREREERKALEEQRYQERKKKEEDEERLEKEREEAEKKVREEQEKRDYEEYLKLKEQFTVDEEGQDADLTEQDAENLLNQFVDFIKNSKIVVLEDLACEFKLKTQEVIDRINQVQEMGLLTGVMDDRGKFIYITEDELLKVKKFIEQRGRVNIIELAKSSNELVSLKPNNNEKNLEIESVA</sequence>
<dbReference type="OrthoDB" id="2285710at2759"/>
<dbReference type="Gene3D" id="1.10.10.10">
    <property type="entry name" value="Winged helix-like DNA-binding domain superfamily/Winged helix DNA-binding domain"/>
    <property type="match status" value="1"/>
</dbReference>
<dbReference type="InterPro" id="IPR036388">
    <property type="entry name" value="WH-like_DNA-bd_sf"/>
</dbReference>
<comment type="similarity">
    <text evidence="2">Belongs to the DDRGK1 family.</text>
</comment>
<comment type="caution">
    <text evidence="10">The sequence shown here is derived from an EMBL/GenBank/DDBJ whole genome shotgun (WGS) entry which is preliminary data.</text>
</comment>
<organism evidence="10 11">
    <name type="scientific">Brachionus plicatilis</name>
    <name type="common">Marine rotifer</name>
    <name type="synonym">Brachionus muelleri</name>
    <dbReference type="NCBI Taxonomy" id="10195"/>
    <lineage>
        <taxon>Eukaryota</taxon>
        <taxon>Metazoa</taxon>
        <taxon>Spiralia</taxon>
        <taxon>Gnathifera</taxon>
        <taxon>Rotifera</taxon>
        <taxon>Eurotatoria</taxon>
        <taxon>Monogononta</taxon>
        <taxon>Pseudotrocha</taxon>
        <taxon>Ploima</taxon>
        <taxon>Brachionidae</taxon>
        <taxon>Brachionus</taxon>
    </lineage>
</organism>
<evidence type="ECO:0000256" key="3">
    <source>
        <dbReference type="ARBA" id="ARBA00018218"/>
    </source>
</evidence>
<evidence type="ECO:0000256" key="6">
    <source>
        <dbReference type="ARBA" id="ARBA00022824"/>
    </source>
</evidence>
<accession>A0A3M7SWW4</accession>
<dbReference type="STRING" id="10195.A0A3M7SWW4"/>
<comment type="subcellular location">
    <subcellularLocation>
        <location evidence="1">Endoplasmic reticulum membrane</location>
        <topology evidence="1">Single-pass membrane protein</topology>
    </subcellularLocation>
</comment>
<evidence type="ECO:0000256" key="4">
    <source>
        <dbReference type="ARBA" id="ARBA00022692"/>
    </source>
</evidence>
<dbReference type="AlphaFoldDB" id="A0A3M7SWW4"/>
<evidence type="ECO:0000256" key="9">
    <source>
        <dbReference type="SAM" id="MobiDB-lite"/>
    </source>
</evidence>
<dbReference type="InterPro" id="IPR019153">
    <property type="entry name" value="DDRGK_dom-contain"/>
</dbReference>
<dbReference type="InterPro" id="IPR050899">
    <property type="entry name" value="DDRGK_domain-containing"/>
</dbReference>
<evidence type="ECO:0000313" key="11">
    <source>
        <dbReference type="Proteomes" id="UP000276133"/>
    </source>
</evidence>
<evidence type="ECO:0000256" key="1">
    <source>
        <dbReference type="ARBA" id="ARBA00004389"/>
    </source>
</evidence>
<keyword evidence="8" id="KW-0472">Membrane</keyword>
<keyword evidence="4" id="KW-0812">Transmembrane</keyword>
<feature type="compositionally biased region" description="Acidic residues" evidence="9">
    <location>
        <begin position="70"/>
        <end position="81"/>
    </location>
</feature>
<dbReference type="InterPro" id="IPR036390">
    <property type="entry name" value="WH_DNA-bd_sf"/>
</dbReference>
<dbReference type="Proteomes" id="UP000276133">
    <property type="component" value="Unassembled WGS sequence"/>
</dbReference>
<evidence type="ECO:0000256" key="5">
    <source>
        <dbReference type="ARBA" id="ARBA00022786"/>
    </source>
</evidence>
<feature type="compositionally biased region" description="Basic and acidic residues" evidence="9">
    <location>
        <begin position="115"/>
        <end position="172"/>
    </location>
</feature>
<evidence type="ECO:0000256" key="2">
    <source>
        <dbReference type="ARBA" id="ARBA00009829"/>
    </source>
</evidence>
<dbReference type="GO" id="GO:0044389">
    <property type="term" value="F:ubiquitin-like protein ligase binding"/>
    <property type="evidence" value="ECO:0007669"/>
    <property type="project" value="TreeGrafter"/>
</dbReference>
<reference evidence="10 11" key="1">
    <citation type="journal article" date="2018" name="Sci. Rep.">
        <title>Genomic signatures of local adaptation to the degree of environmental predictability in rotifers.</title>
        <authorList>
            <person name="Franch-Gras L."/>
            <person name="Hahn C."/>
            <person name="Garcia-Roger E.M."/>
            <person name="Carmona M.J."/>
            <person name="Serra M."/>
            <person name="Gomez A."/>
        </authorList>
    </citation>
    <scope>NUCLEOTIDE SEQUENCE [LARGE SCALE GENOMIC DNA]</scope>
    <source>
        <strain evidence="10">HYR1</strain>
    </source>
</reference>
<dbReference type="SMART" id="SM01128">
    <property type="entry name" value="DDRGK"/>
    <property type="match status" value="1"/>
</dbReference>